<gene>
    <name evidence="4" type="ORF">C1I98_06905</name>
</gene>
<dbReference type="Pfam" id="PF02839">
    <property type="entry name" value="CBM_5_12"/>
    <property type="match status" value="1"/>
</dbReference>
<keyword evidence="5" id="KW-1185">Reference proteome</keyword>
<protein>
    <recommendedName>
        <fullName evidence="3">Chitin-binding type-3 domain-containing protein</fullName>
    </recommendedName>
</protein>
<dbReference type="AlphaFoldDB" id="A0A2W2HME7"/>
<comment type="caution">
    <text evidence="4">The sequence shown here is derived from an EMBL/GenBank/DDBJ whole genome shotgun (WGS) entry which is preliminary data.</text>
</comment>
<organism evidence="4 5">
    <name type="scientific">Spongiactinospora gelatinilytica</name>
    <dbReference type="NCBI Taxonomy" id="2666298"/>
    <lineage>
        <taxon>Bacteria</taxon>
        <taxon>Bacillati</taxon>
        <taxon>Actinomycetota</taxon>
        <taxon>Actinomycetes</taxon>
        <taxon>Streptosporangiales</taxon>
        <taxon>Streptosporangiaceae</taxon>
        <taxon>Spongiactinospora</taxon>
    </lineage>
</organism>
<dbReference type="CDD" id="cd12214">
    <property type="entry name" value="ChiA1_BD"/>
    <property type="match status" value="1"/>
</dbReference>
<dbReference type="InterPro" id="IPR003610">
    <property type="entry name" value="CBM5/12"/>
</dbReference>
<dbReference type="GO" id="GO:0030246">
    <property type="term" value="F:carbohydrate binding"/>
    <property type="evidence" value="ECO:0007669"/>
    <property type="project" value="InterPro"/>
</dbReference>
<keyword evidence="1" id="KW-0378">Hydrolase</keyword>
<reference evidence="4 5" key="1">
    <citation type="submission" date="2018-01" db="EMBL/GenBank/DDBJ databases">
        <title>Draft genome sequence of Sphaerisporangium sp. 7K107.</title>
        <authorList>
            <person name="Sahin N."/>
            <person name="Saygin H."/>
            <person name="Ay H."/>
        </authorList>
    </citation>
    <scope>NUCLEOTIDE SEQUENCE [LARGE SCALE GENOMIC DNA]</scope>
    <source>
        <strain evidence="4 5">7K107</strain>
    </source>
</reference>
<dbReference type="SUPFAM" id="SSF51055">
    <property type="entry name" value="Carbohydrate binding domain"/>
    <property type="match status" value="1"/>
</dbReference>
<dbReference type="GO" id="GO:0005576">
    <property type="term" value="C:extracellular region"/>
    <property type="evidence" value="ECO:0007669"/>
    <property type="project" value="InterPro"/>
</dbReference>
<dbReference type="InterPro" id="IPR036573">
    <property type="entry name" value="CBM_sf_5/12"/>
</dbReference>
<dbReference type="Proteomes" id="UP000248544">
    <property type="component" value="Unassembled WGS sequence"/>
</dbReference>
<proteinExistence type="predicted"/>
<evidence type="ECO:0000256" key="1">
    <source>
        <dbReference type="ARBA" id="ARBA00022801"/>
    </source>
</evidence>
<sequence length="141" mass="15120">MRVEPDRLPLGQDLTGTATVRTEPAGGPPIVVRLSATAPDWMTVTFDPADITPGASSTMTITARPDVRPVIGVVHVRATGPVSGATEMTVEVPPVPWRPGTGYKVDDVVVHGTEWYVCRKAHTSRPGRTPPRSPALWRHLG</sequence>
<feature type="region of interest" description="Disordered" evidence="2">
    <location>
        <begin position="1"/>
        <end position="26"/>
    </location>
</feature>
<dbReference type="EMBL" id="POUA01000033">
    <property type="protein sequence ID" value="PZG52805.1"/>
    <property type="molecule type" value="Genomic_DNA"/>
</dbReference>
<dbReference type="GO" id="GO:0004553">
    <property type="term" value="F:hydrolase activity, hydrolyzing O-glycosyl compounds"/>
    <property type="evidence" value="ECO:0007669"/>
    <property type="project" value="InterPro"/>
</dbReference>
<evidence type="ECO:0000259" key="3">
    <source>
        <dbReference type="Pfam" id="PF02839"/>
    </source>
</evidence>
<dbReference type="GO" id="GO:0005975">
    <property type="term" value="P:carbohydrate metabolic process"/>
    <property type="evidence" value="ECO:0007669"/>
    <property type="project" value="InterPro"/>
</dbReference>
<evidence type="ECO:0000313" key="4">
    <source>
        <dbReference type="EMBL" id="PZG52805.1"/>
    </source>
</evidence>
<name>A0A2W2HME7_9ACTN</name>
<dbReference type="Gene3D" id="2.10.10.20">
    <property type="entry name" value="Carbohydrate-binding module superfamily 5/12"/>
    <property type="match status" value="1"/>
</dbReference>
<evidence type="ECO:0000313" key="5">
    <source>
        <dbReference type="Proteomes" id="UP000248544"/>
    </source>
</evidence>
<evidence type="ECO:0000256" key="2">
    <source>
        <dbReference type="SAM" id="MobiDB-lite"/>
    </source>
</evidence>
<accession>A0A2W2HME7</accession>
<feature type="domain" description="Chitin-binding type-3" evidence="3">
    <location>
        <begin position="97"/>
        <end position="137"/>
    </location>
</feature>
<feature type="region of interest" description="Disordered" evidence="2">
    <location>
        <begin position="122"/>
        <end position="141"/>
    </location>
</feature>
<dbReference type="RefSeq" id="WP_111166240.1">
    <property type="nucleotide sequence ID" value="NZ_POUA01000033.1"/>
</dbReference>